<feature type="transmembrane region" description="Helical" evidence="16">
    <location>
        <begin position="6"/>
        <end position="22"/>
    </location>
</feature>
<dbReference type="SUPFAM" id="SSF48264">
    <property type="entry name" value="Cytochrome P450"/>
    <property type="match status" value="1"/>
</dbReference>
<keyword evidence="6 14" id="KW-0349">Heme</keyword>
<keyword evidence="8" id="KW-0256">Endoplasmic reticulum</keyword>
<dbReference type="GO" id="GO:0016705">
    <property type="term" value="F:oxidoreductase activity, acting on paired donors, with incorporation or reduction of molecular oxygen"/>
    <property type="evidence" value="ECO:0007669"/>
    <property type="project" value="InterPro"/>
</dbReference>
<dbReference type="AlphaFoldDB" id="A0AA38HNS9"/>
<comment type="caution">
    <text evidence="17">The sequence shown here is derived from an EMBL/GenBank/DDBJ whole genome shotgun (WGS) entry which is preliminary data.</text>
</comment>
<dbReference type="CDD" id="cd11056">
    <property type="entry name" value="CYP6-like"/>
    <property type="match status" value="1"/>
</dbReference>
<accession>A0AA38HNS9</accession>
<evidence type="ECO:0000256" key="12">
    <source>
        <dbReference type="ARBA" id="ARBA00023033"/>
    </source>
</evidence>
<protein>
    <recommendedName>
        <fullName evidence="19">Cytochrome P450</fullName>
    </recommendedName>
</protein>
<dbReference type="InterPro" id="IPR050476">
    <property type="entry name" value="Insect_CytP450_Detox"/>
</dbReference>
<dbReference type="Gene3D" id="1.10.630.10">
    <property type="entry name" value="Cytochrome P450"/>
    <property type="match status" value="1"/>
</dbReference>
<evidence type="ECO:0008006" key="19">
    <source>
        <dbReference type="Google" id="ProtNLM"/>
    </source>
</evidence>
<dbReference type="PANTHER" id="PTHR24292:SF84">
    <property type="entry name" value="CYTOCHROME P450 28A5-RELATED"/>
    <property type="match status" value="1"/>
</dbReference>
<dbReference type="PRINTS" id="PR00385">
    <property type="entry name" value="P450"/>
</dbReference>
<dbReference type="PROSITE" id="PS00086">
    <property type="entry name" value="CYTOCHROME_P450"/>
    <property type="match status" value="1"/>
</dbReference>
<evidence type="ECO:0000256" key="13">
    <source>
        <dbReference type="ARBA" id="ARBA00023136"/>
    </source>
</evidence>
<comment type="similarity">
    <text evidence="5 15">Belongs to the cytochrome P450 family.</text>
</comment>
<keyword evidence="10 15" id="KW-0560">Oxidoreductase</keyword>
<name>A0AA38HNS9_9CUCU</name>
<dbReference type="FunFam" id="1.10.630.10:FF:000042">
    <property type="entry name" value="Cytochrome P450"/>
    <property type="match status" value="1"/>
</dbReference>
<dbReference type="Proteomes" id="UP001168821">
    <property type="component" value="Unassembled WGS sequence"/>
</dbReference>
<keyword evidence="16" id="KW-0812">Transmembrane</keyword>
<evidence type="ECO:0000256" key="7">
    <source>
        <dbReference type="ARBA" id="ARBA00022723"/>
    </source>
</evidence>
<dbReference type="EMBL" id="JALNTZ010000009">
    <property type="protein sequence ID" value="KAJ3641250.1"/>
    <property type="molecule type" value="Genomic_DNA"/>
</dbReference>
<evidence type="ECO:0000256" key="4">
    <source>
        <dbReference type="ARBA" id="ARBA00004406"/>
    </source>
</evidence>
<keyword evidence="12 15" id="KW-0503">Monooxygenase</keyword>
<dbReference type="GO" id="GO:0004497">
    <property type="term" value="F:monooxygenase activity"/>
    <property type="evidence" value="ECO:0007669"/>
    <property type="project" value="UniProtKB-KW"/>
</dbReference>
<feature type="transmembrane region" description="Helical" evidence="16">
    <location>
        <begin position="211"/>
        <end position="232"/>
    </location>
</feature>
<evidence type="ECO:0000256" key="1">
    <source>
        <dbReference type="ARBA" id="ARBA00001971"/>
    </source>
</evidence>
<evidence type="ECO:0000256" key="8">
    <source>
        <dbReference type="ARBA" id="ARBA00022824"/>
    </source>
</evidence>
<proteinExistence type="inferred from homology"/>
<dbReference type="GO" id="GO:0005789">
    <property type="term" value="C:endoplasmic reticulum membrane"/>
    <property type="evidence" value="ECO:0007669"/>
    <property type="project" value="UniProtKB-SubCell"/>
</dbReference>
<comment type="subcellular location">
    <subcellularLocation>
        <location evidence="4">Endoplasmic reticulum membrane</location>
        <topology evidence="4">Peripheral membrane protein</topology>
    </subcellularLocation>
    <subcellularLocation>
        <location evidence="3">Microsome membrane</location>
        <topology evidence="3">Peripheral membrane protein</topology>
    </subcellularLocation>
</comment>
<gene>
    <name evidence="17" type="ORF">Zmor_027764</name>
</gene>
<comment type="cofactor">
    <cofactor evidence="1 14">
        <name>heme</name>
        <dbReference type="ChEBI" id="CHEBI:30413"/>
    </cofactor>
</comment>
<evidence type="ECO:0000256" key="2">
    <source>
        <dbReference type="ARBA" id="ARBA00003690"/>
    </source>
</evidence>
<evidence type="ECO:0000256" key="9">
    <source>
        <dbReference type="ARBA" id="ARBA00022848"/>
    </source>
</evidence>
<keyword evidence="11 14" id="KW-0408">Iron</keyword>
<feature type="binding site" description="axial binding residue" evidence="14">
    <location>
        <position position="442"/>
    </location>
    <ligand>
        <name>heme</name>
        <dbReference type="ChEBI" id="CHEBI:30413"/>
    </ligand>
    <ligandPart>
        <name>Fe</name>
        <dbReference type="ChEBI" id="CHEBI:18248"/>
    </ligandPart>
</feature>
<dbReference type="InterPro" id="IPR017972">
    <property type="entry name" value="Cyt_P450_CS"/>
</dbReference>
<evidence type="ECO:0000256" key="3">
    <source>
        <dbReference type="ARBA" id="ARBA00004174"/>
    </source>
</evidence>
<evidence type="ECO:0000313" key="17">
    <source>
        <dbReference type="EMBL" id="KAJ3641250.1"/>
    </source>
</evidence>
<evidence type="ECO:0000256" key="6">
    <source>
        <dbReference type="ARBA" id="ARBA00022617"/>
    </source>
</evidence>
<evidence type="ECO:0000256" key="11">
    <source>
        <dbReference type="ARBA" id="ARBA00023004"/>
    </source>
</evidence>
<organism evidence="17 18">
    <name type="scientific">Zophobas morio</name>
    <dbReference type="NCBI Taxonomy" id="2755281"/>
    <lineage>
        <taxon>Eukaryota</taxon>
        <taxon>Metazoa</taxon>
        <taxon>Ecdysozoa</taxon>
        <taxon>Arthropoda</taxon>
        <taxon>Hexapoda</taxon>
        <taxon>Insecta</taxon>
        <taxon>Pterygota</taxon>
        <taxon>Neoptera</taxon>
        <taxon>Endopterygota</taxon>
        <taxon>Coleoptera</taxon>
        <taxon>Polyphaga</taxon>
        <taxon>Cucujiformia</taxon>
        <taxon>Tenebrionidae</taxon>
        <taxon>Zophobas</taxon>
    </lineage>
</organism>
<dbReference type="Pfam" id="PF00067">
    <property type="entry name" value="p450"/>
    <property type="match status" value="1"/>
</dbReference>
<keyword evidence="9" id="KW-0492">Microsome</keyword>
<keyword evidence="7 14" id="KW-0479">Metal-binding</keyword>
<dbReference type="PANTHER" id="PTHR24292">
    <property type="entry name" value="CYTOCHROME P450"/>
    <property type="match status" value="1"/>
</dbReference>
<evidence type="ECO:0000256" key="16">
    <source>
        <dbReference type="SAM" id="Phobius"/>
    </source>
</evidence>
<reference evidence="17" key="1">
    <citation type="journal article" date="2023" name="G3 (Bethesda)">
        <title>Whole genome assemblies of Zophobas morio and Tenebrio molitor.</title>
        <authorList>
            <person name="Kaur S."/>
            <person name="Stinson S.A."/>
            <person name="diCenzo G.C."/>
        </authorList>
    </citation>
    <scope>NUCLEOTIDE SEQUENCE</scope>
    <source>
        <strain evidence="17">QUZm001</strain>
    </source>
</reference>
<keyword evidence="13 16" id="KW-0472">Membrane</keyword>
<evidence type="ECO:0000256" key="15">
    <source>
        <dbReference type="RuleBase" id="RU000461"/>
    </source>
</evidence>
<keyword evidence="18" id="KW-1185">Reference proteome</keyword>
<dbReference type="InterPro" id="IPR036396">
    <property type="entry name" value="Cyt_P450_sf"/>
</dbReference>
<comment type="function">
    <text evidence="2">May be involved in the metabolism of insect hormones and in the breakdown of synthetic insecticides.</text>
</comment>
<evidence type="ECO:0000313" key="18">
    <source>
        <dbReference type="Proteomes" id="UP001168821"/>
    </source>
</evidence>
<dbReference type="InterPro" id="IPR001128">
    <property type="entry name" value="Cyt_P450"/>
</dbReference>
<keyword evidence="16" id="KW-1133">Transmembrane helix</keyword>
<sequence>MITITFVVFLIAVIYYLVHLNHQHWKKRGINGPQPIFLAGNMGRSILLQIQPGEIFTDIYRKYNNESIVGAFKSFTPFLLIRDPDLIKEITIKSFSHFRDNDVEIDKKVDPIFGRNPFVLKGEEWKVVRAQLTPAFTSGKMKWLYPSWENNSSKMVQFLEQRPNATNGNGYEAKELCTRFTLNNVGDSVFGIDAKCFDEDNSEFRQLAKDFFTPGSWTIITILIANIFPFVMKILPIRFCPKSVEKKLTQIVSQTLQYREDNNIVRNDFLQIIRELKKTSKDYEFTDLDVTAHAAGFFGDGYETSSQVMSFVLYHLAANEDVQMKLRNEINEAFDEKERLPYEVLQTLTYLDGVFNETLRLTPPVFFLQKMCTEDFSYVSKDSKSVLIEKGTPIVLPIYGLQTDPQYFEDPESFKPERFLAENKERVKKCTFMPFGEGPRACLGQRFGALQVKVGVSYLIKNFELRLNKKTQVPLKFDPANVLVAPVGGLWIDFKKIA</sequence>
<evidence type="ECO:0000256" key="10">
    <source>
        <dbReference type="ARBA" id="ARBA00023002"/>
    </source>
</evidence>
<dbReference type="GO" id="GO:0005506">
    <property type="term" value="F:iron ion binding"/>
    <property type="evidence" value="ECO:0007669"/>
    <property type="project" value="InterPro"/>
</dbReference>
<dbReference type="PRINTS" id="PR00463">
    <property type="entry name" value="EP450I"/>
</dbReference>
<dbReference type="GO" id="GO:0020037">
    <property type="term" value="F:heme binding"/>
    <property type="evidence" value="ECO:0007669"/>
    <property type="project" value="InterPro"/>
</dbReference>
<dbReference type="InterPro" id="IPR002401">
    <property type="entry name" value="Cyt_P450_E_grp-I"/>
</dbReference>
<evidence type="ECO:0000256" key="5">
    <source>
        <dbReference type="ARBA" id="ARBA00010617"/>
    </source>
</evidence>
<evidence type="ECO:0000256" key="14">
    <source>
        <dbReference type="PIRSR" id="PIRSR602401-1"/>
    </source>
</evidence>